<comment type="caution">
    <text evidence="5">The sequence shown here is derived from an EMBL/GenBank/DDBJ whole genome shotgun (WGS) entry which is preliminary data.</text>
</comment>
<dbReference type="EMBL" id="VLTN01000034">
    <property type="protein sequence ID" value="KAA0150476.1"/>
    <property type="molecule type" value="Genomic_DNA"/>
</dbReference>
<evidence type="ECO:0000313" key="8">
    <source>
        <dbReference type="Proteomes" id="UP000325113"/>
    </source>
</evidence>
<dbReference type="Proteomes" id="UP000322899">
    <property type="component" value="Unassembled WGS sequence"/>
</dbReference>
<dbReference type="EMBL" id="VLTO01000018">
    <property type="protein sequence ID" value="KAA0174882.1"/>
    <property type="molecule type" value="Genomic_DNA"/>
</dbReference>
<organism evidence="5 6">
    <name type="scientific">Cafeteria roenbergensis</name>
    <name type="common">Marine flagellate</name>
    <dbReference type="NCBI Taxonomy" id="33653"/>
    <lineage>
        <taxon>Eukaryota</taxon>
        <taxon>Sar</taxon>
        <taxon>Stramenopiles</taxon>
        <taxon>Bigyra</taxon>
        <taxon>Opalozoa</taxon>
        <taxon>Bicosoecida</taxon>
        <taxon>Cafeteriaceae</taxon>
        <taxon>Cafeteria</taxon>
    </lineage>
</organism>
<dbReference type="Gene3D" id="1.25.10.10">
    <property type="entry name" value="Leucine-rich Repeat Variant"/>
    <property type="match status" value="1"/>
</dbReference>
<dbReference type="Pfam" id="PF01603">
    <property type="entry name" value="B56"/>
    <property type="match status" value="1"/>
</dbReference>
<evidence type="ECO:0000313" key="5">
    <source>
        <dbReference type="EMBL" id="KAA0174882.1"/>
    </source>
</evidence>
<dbReference type="OrthoDB" id="10264446at2759"/>
<evidence type="ECO:0000256" key="1">
    <source>
        <dbReference type="SAM" id="MobiDB-lite"/>
    </source>
</evidence>
<evidence type="ECO:0000313" key="7">
    <source>
        <dbReference type="Proteomes" id="UP000323011"/>
    </source>
</evidence>
<feature type="region of interest" description="Disordered" evidence="1">
    <location>
        <begin position="89"/>
        <end position="115"/>
    </location>
</feature>
<accession>A0A5A8EBC1</accession>
<evidence type="ECO:0000259" key="2">
    <source>
        <dbReference type="PROSITE" id="PS50003"/>
    </source>
</evidence>
<gene>
    <name evidence="5" type="ORF">FNF27_03597</name>
    <name evidence="3" type="ORF">FNF29_05279</name>
    <name evidence="4" type="ORF">FNF31_03429</name>
</gene>
<dbReference type="PROSITE" id="PS50003">
    <property type="entry name" value="PH_DOMAIN"/>
    <property type="match status" value="1"/>
</dbReference>
<dbReference type="InterPro" id="IPR002554">
    <property type="entry name" value="PP2A_B56"/>
</dbReference>
<dbReference type="SUPFAM" id="SSF50729">
    <property type="entry name" value="PH domain-like"/>
    <property type="match status" value="1"/>
</dbReference>
<evidence type="ECO:0000313" key="4">
    <source>
        <dbReference type="EMBL" id="KAA0162018.1"/>
    </source>
</evidence>
<dbReference type="Proteomes" id="UP000323011">
    <property type="component" value="Unassembled WGS sequence"/>
</dbReference>
<dbReference type="InterPro" id="IPR001849">
    <property type="entry name" value="PH_domain"/>
</dbReference>
<dbReference type="Proteomes" id="UP000325113">
    <property type="component" value="Unassembled WGS sequence"/>
</dbReference>
<dbReference type="PANTHER" id="PTHR10257:SF3">
    <property type="entry name" value="SERINE_THREONINE-PROTEIN PHOSPHATASE 2A 56 KDA REGULATORY SUBUNIT GAMMA ISOFORM"/>
    <property type="match status" value="1"/>
</dbReference>
<dbReference type="GO" id="GO:0000159">
    <property type="term" value="C:protein phosphatase type 2A complex"/>
    <property type="evidence" value="ECO:0007669"/>
    <property type="project" value="InterPro"/>
</dbReference>
<dbReference type="EMBL" id="VLTM01000030">
    <property type="protein sequence ID" value="KAA0162018.1"/>
    <property type="molecule type" value="Genomic_DNA"/>
</dbReference>
<dbReference type="SUPFAM" id="SSF48371">
    <property type="entry name" value="ARM repeat"/>
    <property type="match status" value="1"/>
</dbReference>
<evidence type="ECO:0000313" key="3">
    <source>
        <dbReference type="EMBL" id="KAA0150476.1"/>
    </source>
</evidence>
<dbReference type="InterPro" id="IPR016024">
    <property type="entry name" value="ARM-type_fold"/>
</dbReference>
<dbReference type="SMART" id="SM00233">
    <property type="entry name" value="PH"/>
    <property type="match status" value="1"/>
</dbReference>
<dbReference type="Gene3D" id="2.30.29.30">
    <property type="entry name" value="Pleckstrin-homology domain (PH domain)/Phosphotyrosine-binding domain (PTB)"/>
    <property type="match status" value="1"/>
</dbReference>
<sequence>MSGGNRSKVQTVTDRAGWLARHEEGRKWAKVFVHLRGHTLSVFADKPAKGAAEPLVRVDIRHATVAPLEAARTSKRHAFEVVCAEQPEGAQAGEEPAAAAPDAAAGAPAAATAPAADDGAARVRLAFAGESREDMEGWLSFLAAAAVPPTWPGGFGIDKRPAPFLYSRVERAAQIAAQHVRQDGGSAADARAAAEAEEARLSPIHRLPAIKSVPAWQQRALLLRKLRLCSVSFDSTSSPMIDAGEAEEEAAAAAAAAGGDGSSVPSATTLVARDTKRQTLLELVDVCDTSRTAFNDYRVLDDTFAMLRANLIRALPKPVAPTPGDPDEEEEPFMDPQWPHLAVAYELLLHLVSLDWIELPLKKKVIDPSFVRGLLQLFDSEDMRERDYLKTITHRIYSKLTQRRALIRRVICNIFFEFVYETQEHNGVAEMLEILASIINGFAVPIKDEHKVMLARALVPLHKPASVMTYHPQLSYCMALYVAKDHTLTREIIPGLLRYWPFGNSQKQIMFLNELEDVFEYVRDDDMPFFRRPLALRLKKVLGGYHFQVAERALCLWHAERFAVLMLEGAATRSEMLPHLFPMLHANAHRHWHESVRQLSAHILDQYAETDSDLFETCLAAVPADADEDDGGGLGHLEKPPAAE</sequence>
<dbReference type="AlphaFoldDB" id="A0A5A8EBC1"/>
<dbReference type="GO" id="GO:0019888">
    <property type="term" value="F:protein phosphatase regulator activity"/>
    <property type="evidence" value="ECO:0007669"/>
    <property type="project" value="InterPro"/>
</dbReference>
<reference evidence="6 7" key="1">
    <citation type="submission" date="2019-07" db="EMBL/GenBank/DDBJ databases">
        <title>Genomes of Cafeteria roenbergensis.</title>
        <authorList>
            <person name="Fischer M.G."/>
            <person name="Hackl T."/>
            <person name="Roman M."/>
        </authorList>
    </citation>
    <scope>NUCLEOTIDE SEQUENCE [LARGE SCALE GENOMIC DNA]</scope>
    <source>
        <strain evidence="3 7">BVI</strain>
        <strain evidence="4 8">Cflag</strain>
        <strain evidence="5 6">E4-10P</strain>
    </source>
</reference>
<evidence type="ECO:0000313" key="6">
    <source>
        <dbReference type="Proteomes" id="UP000322899"/>
    </source>
</evidence>
<dbReference type="InterPro" id="IPR011989">
    <property type="entry name" value="ARM-like"/>
</dbReference>
<name>A0A5A8EBC1_CAFRO</name>
<proteinExistence type="predicted"/>
<protein>
    <recommendedName>
        <fullName evidence="2">PH domain-containing protein</fullName>
    </recommendedName>
</protein>
<dbReference type="InterPro" id="IPR011993">
    <property type="entry name" value="PH-like_dom_sf"/>
</dbReference>
<dbReference type="GO" id="GO:0007165">
    <property type="term" value="P:signal transduction"/>
    <property type="evidence" value="ECO:0007669"/>
    <property type="project" value="InterPro"/>
</dbReference>
<keyword evidence="7" id="KW-1185">Reference proteome</keyword>
<feature type="domain" description="PH" evidence="2">
    <location>
        <begin position="12"/>
        <end position="147"/>
    </location>
</feature>
<dbReference type="PANTHER" id="PTHR10257">
    <property type="entry name" value="SERINE/THREONINE PROTEIN PHOSPHATASE 2A PP2A REGULATORY SUBUNIT B"/>
    <property type="match status" value="1"/>
</dbReference>